<evidence type="ECO:0000313" key="2">
    <source>
        <dbReference type="Proteomes" id="UP000471465"/>
    </source>
</evidence>
<keyword evidence="1" id="KW-0378">Hydrolase</keyword>
<keyword evidence="2" id="KW-1185">Reference proteome</keyword>
<proteinExistence type="predicted"/>
<dbReference type="EMBL" id="VZIZ01000026">
    <property type="protein sequence ID" value="KAF0568103.1"/>
    <property type="molecule type" value="Genomic_DNA"/>
</dbReference>
<dbReference type="Proteomes" id="UP000471465">
    <property type="component" value="Unassembled WGS sequence"/>
</dbReference>
<organism evidence="1 2">
    <name type="scientific">Psychrobacter nivimaris</name>
    <dbReference type="NCBI Taxonomy" id="281738"/>
    <lineage>
        <taxon>Bacteria</taxon>
        <taxon>Pseudomonadati</taxon>
        <taxon>Pseudomonadota</taxon>
        <taxon>Gammaproteobacteria</taxon>
        <taxon>Moraxellales</taxon>
        <taxon>Moraxellaceae</taxon>
        <taxon>Psychrobacter</taxon>
    </lineage>
</organism>
<dbReference type="EC" id="3.1.21.3" evidence="1"/>
<dbReference type="GO" id="GO:0009035">
    <property type="term" value="F:type I site-specific deoxyribonuclease activity"/>
    <property type="evidence" value="ECO:0007669"/>
    <property type="project" value="UniProtKB-EC"/>
</dbReference>
<reference evidence="1 2" key="1">
    <citation type="submission" date="2019-09" db="EMBL/GenBank/DDBJ databases">
        <title>Draft genome sequence of Psychrobacter nivimaris LAMA 639, in search for biotechnological relevant genes.</title>
        <authorList>
            <person name="Lima A.O.S."/>
            <person name="Staloch B.E.K."/>
            <person name="Freitas R.C."/>
            <person name="Niero H."/>
            <person name="Silva M.A.C."/>
        </authorList>
    </citation>
    <scope>NUCLEOTIDE SEQUENCE [LARGE SCALE GENOMIC DNA]</scope>
    <source>
        <strain evidence="1 2">LAMA 639</strain>
    </source>
</reference>
<name>A0A6N7BYK3_9GAMM</name>
<protein>
    <submittedName>
        <fullName evidence="1">Type I restriction-modification system, restriction subunit R</fullName>
        <ecNumber evidence="1">3.1.21.3</ecNumber>
    </submittedName>
</protein>
<comment type="caution">
    <text evidence="1">The sequence shown here is derived from an EMBL/GenBank/DDBJ whole genome shotgun (WGS) entry which is preliminary data.</text>
</comment>
<sequence>MSNVDDIEIFTQNRVIRFFTDTLGYRYLCNWQ</sequence>
<accession>A0A6N7BYK3</accession>
<gene>
    <name evidence="1" type="ORF">FQV37_1439</name>
</gene>
<dbReference type="AlphaFoldDB" id="A0A6N7BYK3"/>
<evidence type="ECO:0000313" key="1">
    <source>
        <dbReference type="EMBL" id="KAF0568103.1"/>
    </source>
</evidence>